<evidence type="ECO:0000313" key="1">
    <source>
        <dbReference type="EMBL" id="OUP67398.1"/>
    </source>
</evidence>
<accession>A0A1Y4MF63</accession>
<protein>
    <submittedName>
        <fullName evidence="1">Uncharacterized protein</fullName>
    </submittedName>
</protein>
<dbReference type="EMBL" id="NFKP01000035">
    <property type="protein sequence ID" value="OUP67398.1"/>
    <property type="molecule type" value="Genomic_DNA"/>
</dbReference>
<gene>
    <name evidence="1" type="ORF">B5F11_18570</name>
</gene>
<evidence type="ECO:0000313" key="2">
    <source>
        <dbReference type="Proteomes" id="UP000196386"/>
    </source>
</evidence>
<proteinExistence type="predicted"/>
<dbReference type="AlphaFoldDB" id="A0A1Y4MF63"/>
<comment type="caution">
    <text evidence="1">The sequence shown here is derived from an EMBL/GenBank/DDBJ whole genome shotgun (WGS) entry which is preliminary data.</text>
</comment>
<dbReference type="Proteomes" id="UP000196386">
    <property type="component" value="Unassembled WGS sequence"/>
</dbReference>
<organism evidence="1 2">
    <name type="scientific">Anaerotruncus colihominis</name>
    <dbReference type="NCBI Taxonomy" id="169435"/>
    <lineage>
        <taxon>Bacteria</taxon>
        <taxon>Bacillati</taxon>
        <taxon>Bacillota</taxon>
        <taxon>Clostridia</taxon>
        <taxon>Eubacteriales</taxon>
        <taxon>Oscillospiraceae</taxon>
        <taxon>Anaerotruncus</taxon>
    </lineage>
</organism>
<name>A0A1Y4MF63_9FIRM</name>
<sequence>MEAMLQGSGWRIEWKSILGTRLLPEQEPVELTIVPGEESTKLFLGDSEEPVFEIEGCYTADGYMIDKATGDIYTCLDKVLPGYA</sequence>
<reference evidence="2" key="1">
    <citation type="submission" date="2017-04" db="EMBL/GenBank/DDBJ databases">
        <title>Function of individual gut microbiota members based on whole genome sequencing of pure cultures obtained from chicken caecum.</title>
        <authorList>
            <person name="Medvecky M."/>
            <person name="Cejkova D."/>
            <person name="Polansky O."/>
            <person name="Karasova D."/>
            <person name="Kubasova T."/>
            <person name="Cizek A."/>
            <person name="Rychlik I."/>
        </authorList>
    </citation>
    <scope>NUCLEOTIDE SEQUENCE [LARGE SCALE GENOMIC DNA]</scope>
    <source>
        <strain evidence="2">An175</strain>
    </source>
</reference>